<evidence type="ECO:0000313" key="2">
    <source>
        <dbReference type="EMBL" id="RJL34022.1"/>
    </source>
</evidence>
<name>A0A3A4BGZ1_9ACTN</name>
<evidence type="ECO:0008006" key="4">
    <source>
        <dbReference type="Google" id="ProtNLM"/>
    </source>
</evidence>
<comment type="caution">
    <text evidence="2">The sequence shown here is derived from an EMBL/GenBank/DDBJ whole genome shotgun (WGS) entry which is preliminary data.</text>
</comment>
<accession>A0A3A4BGZ1</accession>
<protein>
    <recommendedName>
        <fullName evidence="4">Secreted protein</fullName>
    </recommendedName>
</protein>
<sequence>MRRLITGALAAAATGAALFTASAPALAATAPASAAGTVAGAAAPWRLYAVYSTEAECGRIGHYLVNSDRYDNYECSRTLRGWELWVQ</sequence>
<feature type="chain" id="PRO_5017349732" description="Secreted protein" evidence="1">
    <location>
        <begin position="28"/>
        <end position="87"/>
    </location>
</feature>
<dbReference type="RefSeq" id="WP_119925321.1">
    <property type="nucleotide sequence ID" value="NZ_QZEY01000002.1"/>
</dbReference>
<dbReference type="OrthoDB" id="5198233at2"/>
<proteinExistence type="predicted"/>
<organism evidence="2 3">
    <name type="scientific">Bailinhaonella thermotolerans</name>
    <dbReference type="NCBI Taxonomy" id="1070861"/>
    <lineage>
        <taxon>Bacteria</taxon>
        <taxon>Bacillati</taxon>
        <taxon>Actinomycetota</taxon>
        <taxon>Actinomycetes</taxon>
        <taxon>Streptosporangiales</taxon>
        <taxon>Streptosporangiaceae</taxon>
        <taxon>Bailinhaonella</taxon>
    </lineage>
</organism>
<dbReference type="EMBL" id="QZEY01000002">
    <property type="protein sequence ID" value="RJL34022.1"/>
    <property type="molecule type" value="Genomic_DNA"/>
</dbReference>
<keyword evidence="3" id="KW-1185">Reference proteome</keyword>
<gene>
    <name evidence="2" type="ORF">D5H75_05760</name>
</gene>
<evidence type="ECO:0000256" key="1">
    <source>
        <dbReference type="SAM" id="SignalP"/>
    </source>
</evidence>
<reference evidence="2 3" key="1">
    <citation type="submission" date="2018-09" db="EMBL/GenBank/DDBJ databases">
        <title>YIM 75507 draft genome.</title>
        <authorList>
            <person name="Tang S."/>
            <person name="Feng Y."/>
        </authorList>
    </citation>
    <scope>NUCLEOTIDE SEQUENCE [LARGE SCALE GENOMIC DNA]</scope>
    <source>
        <strain evidence="2 3">YIM 75507</strain>
    </source>
</reference>
<dbReference type="AlphaFoldDB" id="A0A3A4BGZ1"/>
<feature type="signal peptide" evidence="1">
    <location>
        <begin position="1"/>
        <end position="27"/>
    </location>
</feature>
<keyword evidence="1" id="KW-0732">Signal</keyword>
<evidence type="ECO:0000313" key="3">
    <source>
        <dbReference type="Proteomes" id="UP000265768"/>
    </source>
</evidence>
<dbReference type="Proteomes" id="UP000265768">
    <property type="component" value="Unassembled WGS sequence"/>
</dbReference>